<gene>
    <name evidence="4" type="ORF">J2Z32_000431</name>
</gene>
<evidence type="ECO:0000256" key="3">
    <source>
        <dbReference type="ARBA" id="ARBA00022723"/>
    </source>
</evidence>
<dbReference type="Proteomes" id="UP001519272">
    <property type="component" value="Unassembled WGS sequence"/>
</dbReference>
<evidence type="ECO:0000256" key="1">
    <source>
        <dbReference type="ARBA" id="ARBA00006964"/>
    </source>
</evidence>
<dbReference type="InterPro" id="IPR002678">
    <property type="entry name" value="DUF34/NIF3"/>
</dbReference>
<evidence type="ECO:0000313" key="5">
    <source>
        <dbReference type="Proteomes" id="UP001519272"/>
    </source>
</evidence>
<dbReference type="SUPFAM" id="SSF102705">
    <property type="entry name" value="NIF3 (NGG1p interacting factor 3)-like"/>
    <property type="match status" value="1"/>
</dbReference>
<comment type="caution">
    <text evidence="4">The sequence shown here is derived from an EMBL/GenBank/DDBJ whole genome shotgun (WGS) entry which is preliminary data.</text>
</comment>
<keyword evidence="3" id="KW-0479">Metal-binding</keyword>
<dbReference type="EMBL" id="JAGGKG010000001">
    <property type="protein sequence ID" value="MBP1903819.1"/>
    <property type="molecule type" value="Genomic_DNA"/>
</dbReference>
<evidence type="ECO:0000256" key="2">
    <source>
        <dbReference type="ARBA" id="ARBA00022112"/>
    </source>
</evidence>
<accession>A0ABS4FMK9</accession>
<keyword evidence="5" id="KW-1185">Reference proteome</keyword>
<name>A0ABS4FMK9_9BACL</name>
<dbReference type="Pfam" id="PF01784">
    <property type="entry name" value="DUF34_NIF3"/>
    <property type="match status" value="1"/>
</dbReference>
<dbReference type="PANTHER" id="PTHR13799">
    <property type="entry name" value="NGG1 INTERACTING FACTOR 3"/>
    <property type="match status" value="1"/>
</dbReference>
<dbReference type="PANTHER" id="PTHR13799:SF14">
    <property type="entry name" value="GTP CYCLOHYDROLASE 1 TYPE 2 HOMOLOG"/>
    <property type="match status" value="1"/>
</dbReference>
<dbReference type="Gene3D" id="3.40.1390.30">
    <property type="entry name" value="NIF3 (NGG1p interacting factor 3)-like"/>
    <property type="match status" value="1"/>
</dbReference>
<comment type="similarity">
    <text evidence="1">Belongs to the GTP cyclohydrolase I type 2/NIF3 family.</text>
</comment>
<dbReference type="InterPro" id="IPR036069">
    <property type="entry name" value="DUF34/NIF3_sf"/>
</dbReference>
<protein>
    <recommendedName>
        <fullName evidence="2">GTP cyclohydrolase 1 type 2 homolog</fullName>
    </recommendedName>
</protein>
<evidence type="ECO:0000313" key="4">
    <source>
        <dbReference type="EMBL" id="MBP1903819.1"/>
    </source>
</evidence>
<proteinExistence type="inferred from homology"/>
<sequence>MMKVQQVIDEILNQFGGIKFEQTCDQLMSGSPDTEVTGIATTFMATVEVINQAIEQGANLIITHEPTYYTGRDTTEWLSDDPVYLQKKQLIDDHNIAIWRFHDHMHAAPTDLIYDGLIKEIGWKDYLIEGQQYPHSYEIPEMSLVELSNFFKEKLDMQVIQIVGSPETKCRRVGILVGGGSLGLGTEEMPMTLMREKNLDVMVCGDIIEWTLTPYVRDAAALGMNKAMLVLGHERSEEAGMKYMAEWLAPMLDGVPVHFIDCKEPFTYL</sequence>
<reference evidence="4 5" key="1">
    <citation type="submission" date="2021-03" db="EMBL/GenBank/DDBJ databases">
        <title>Genomic Encyclopedia of Type Strains, Phase IV (KMG-IV): sequencing the most valuable type-strain genomes for metagenomic binning, comparative biology and taxonomic classification.</title>
        <authorList>
            <person name="Goeker M."/>
        </authorList>
    </citation>
    <scope>NUCLEOTIDE SEQUENCE [LARGE SCALE GENOMIC DNA]</scope>
    <source>
        <strain evidence="4 5">DSM 14349</strain>
    </source>
</reference>
<organism evidence="4 5">
    <name type="scientific">Paenibacillus turicensis</name>
    <dbReference type="NCBI Taxonomy" id="160487"/>
    <lineage>
        <taxon>Bacteria</taxon>
        <taxon>Bacillati</taxon>
        <taxon>Bacillota</taxon>
        <taxon>Bacilli</taxon>
        <taxon>Bacillales</taxon>
        <taxon>Paenibacillaceae</taxon>
        <taxon>Paenibacillus</taxon>
    </lineage>
</organism>